<keyword evidence="1" id="KW-0812">Transmembrane</keyword>
<name>A0A9P3G5S7_9APHY</name>
<dbReference type="Proteomes" id="UP000703269">
    <property type="component" value="Unassembled WGS sequence"/>
</dbReference>
<feature type="transmembrane region" description="Helical" evidence="1">
    <location>
        <begin position="170"/>
        <end position="190"/>
    </location>
</feature>
<keyword evidence="1" id="KW-0472">Membrane</keyword>
<dbReference type="EMBL" id="BPQB01000010">
    <property type="protein sequence ID" value="GJE88756.1"/>
    <property type="molecule type" value="Genomic_DNA"/>
</dbReference>
<accession>A0A9P3G5S7</accession>
<feature type="transmembrane region" description="Helical" evidence="1">
    <location>
        <begin position="127"/>
        <end position="150"/>
    </location>
</feature>
<evidence type="ECO:0000313" key="3">
    <source>
        <dbReference type="EMBL" id="GJE88756.1"/>
    </source>
</evidence>
<evidence type="ECO:0000256" key="1">
    <source>
        <dbReference type="SAM" id="Phobius"/>
    </source>
</evidence>
<proteinExistence type="predicted"/>
<dbReference type="Pfam" id="PF20152">
    <property type="entry name" value="DUF6534"/>
    <property type="match status" value="1"/>
</dbReference>
<feature type="transmembrane region" description="Helical" evidence="1">
    <location>
        <begin position="202"/>
        <end position="228"/>
    </location>
</feature>
<evidence type="ECO:0000313" key="4">
    <source>
        <dbReference type="Proteomes" id="UP000703269"/>
    </source>
</evidence>
<dbReference type="PANTHER" id="PTHR40465">
    <property type="entry name" value="CHROMOSOME 1, WHOLE GENOME SHOTGUN SEQUENCE"/>
    <property type="match status" value="1"/>
</dbReference>
<keyword evidence="1" id="KW-1133">Transmembrane helix</keyword>
<keyword evidence="4" id="KW-1185">Reference proteome</keyword>
<sequence>MDLPPSPMDIDLTPTFGAVFIGALGMMALYGLTSLQTFIYFTFYPDDRPSLKCLVSLIWILDSFHICLVCHALYHYLIKNYANPAVLNTGIWSLWTSIIVNLIIGCIVQGFFTGRLYVVTSRPVRRWLIPSITILILFHLAFGLESAIWGYVLQTFDRFKTKLWSSALPFAIFAVVSDVAIAISLCITLWQTKSYFMTTNSVINSLMIFAINRCLLTSGIAVVEIVLFAVFPDALWYVGVDFVVGKLYANSLLATLNTRYSVRGRAAAEGTAPASSTSGAPSPAALRAPGLVFSTVVPVDGSVHDGSVEQKV</sequence>
<feature type="transmembrane region" description="Helical" evidence="1">
    <location>
        <begin position="94"/>
        <end position="118"/>
    </location>
</feature>
<feature type="domain" description="DUF6534" evidence="2">
    <location>
        <begin position="174"/>
        <end position="260"/>
    </location>
</feature>
<reference evidence="3 4" key="1">
    <citation type="submission" date="2021-08" db="EMBL/GenBank/DDBJ databases">
        <title>Draft Genome Sequence of Phanerochaete sordida strain YK-624.</title>
        <authorList>
            <person name="Mori T."/>
            <person name="Dohra H."/>
            <person name="Suzuki T."/>
            <person name="Kawagishi H."/>
            <person name="Hirai H."/>
        </authorList>
    </citation>
    <scope>NUCLEOTIDE SEQUENCE [LARGE SCALE GENOMIC DNA]</scope>
    <source>
        <strain evidence="3 4">YK-624</strain>
    </source>
</reference>
<comment type="caution">
    <text evidence="3">The sequence shown here is derived from an EMBL/GenBank/DDBJ whole genome shotgun (WGS) entry which is preliminary data.</text>
</comment>
<feature type="transmembrane region" description="Helical" evidence="1">
    <location>
        <begin position="20"/>
        <end position="41"/>
    </location>
</feature>
<dbReference type="InterPro" id="IPR045339">
    <property type="entry name" value="DUF6534"/>
</dbReference>
<evidence type="ECO:0000259" key="2">
    <source>
        <dbReference type="Pfam" id="PF20152"/>
    </source>
</evidence>
<feature type="transmembrane region" description="Helical" evidence="1">
    <location>
        <begin position="53"/>
        <end position="74"/>
    </location>
</feature>
<dbReference type="OrthoDB" id="3263055at2759"/>
<dbReference type="AlphaFoldDB" id="A0A9P3G5S7"/>
<dbReference type="PANTHER" id="PTHR40465:SF1">
    <property type="entry name" value="DUF6534 DOMAIN-CONTAINING PROTEIN"/>
    <property type="match status" value="1"/>
</dbReference>
<feature type="transmembrane region" description="Helical" evidence="1">
    <location>
        <begin position="234"/>
        <end position="256"/>
    </location>
</feature>
<protein>
    <recommendedName>
        <fullName evidence="2">DUF6534 domain-containing protein</fullName>
    </recommendedName>
</protein>
<gene>
    <name evidence="3" type="ORF">PsYK624_048390</name>
</gene>
<organism evidence="3 4">
    <name type="scientific">Phanerochaete sordida</name>
    <dbReference type="NCBI Taxonomy" id="48140"/>
    <lineage>
        <taxon>Eukaryota</taxon>
        <taxon>Fungi</taxon>
        <taxon>Dikarya</taxon>
        <taxon>Basidiomycota</taxon>
        <taxon>Agaricomycotina</taxon>
        <taxon>Agaricomycetes</taxon>
        <taxon>Polyporales</taxon>
        <taxon>Phanerochaetaceae</taxon>
        <taxon>Phanerochaete</taxon>
    </lineage>
</organism>